<dbReference type="InterPro" id="IPR013766">
    <property type="entry name" value="Thioredoxin_domain"/>
</dbReference>
<comment type="similarity">
    <text evidence="2">Belongs to the thioredoxin family. DsbE subfamily.</text>
</comment>
<dbReference type="NCBIfam" id="TIGR00385">
    <property type="entry name" value="dsbE"/>
    <property type="match status" value="1"/>
</dbReference>
<dbReference type="AlphaFoldDB" id="A0A450W5H0"/>
<dbReference type="InterPro" id="IPR004799">
    <property type="entry name" value="Periplasmic_diS_OxRdtase_DsbE"/>
</dbReference>
<dbReference type="PROSITE" id="PS51352">
    <property type="entry name" value="THIOREDOXIN_2"/>
    <property type="match status" value="1"/>
</dbReference>
<protein>
    <submittedName>
        <fullName evidence="9">Cytochrome c biogenesis protein CcmG, thiol:disulfide interchange protein DsbE</fullName>
    </submittedName>
</protein>
<dbReference type="PANTHER" id="PTHR42852:SF6">
    <property type="entry name" value="THIOL:DISULFIDE INTERCHANGE PROTEIN DSBE"/>
    <property type="match status" value="1"/>
</dbReference>
<dbReference type="InterPro" id="IPR036249">
    <property type="entry name" value="Thioredoxin-like_sf"/>
</dbReference>
<name>A0A450W5H0_9GAMM</name>
<feature type="domain" description="Thioredoxin" evidence="6">
    <location>
        <begin position="40"/>
        <end position="178"/>
    </location>
</feature>
<evidence type="ECO:0000313" key="8">
    <source>
        <dbReference type="EMBL" id="VFJ60919.1"/>
    </source>
</evidence>
<keyword evidence="3" id="KW-0201">Cytochrome c-type biogenesis</keyword>
<dbReference type="GO" id="GO:0030288">
    <property type="term" value="C:outer membrane-bounded periplasmic space"/>
    <property type="evidence" value="ECO:0007669"/>
    <property type="project" value="InterPro"/>
</dbReference>
<evidence type="ECO:0000256" key="2">
    <source>
        <dbReference type="ARBA" id="ARBA00007758"/>
    </source>
</evidence>
<evidence type="ECO:0000256" key="5">
    <source>
        <dbReference type="ARBA" id="ARBA00023284"/>
    </source>
</evidence>
<keyword evidence="4" id="KW-1015">Disulfide bond</keyword>
<dbReference type="PANTHER" id="PTHR42852">
    <property type="entry name" value="THIOL:DISULFIDE INTERCHANGE PROTEIN DSBE"/>
    <property type="match status" value="1"/>
</dbReference>
<evidence type="ECO:0000256" key="3">
    <source>
        <dbReference type="ARBA" id="ARBA00022748"/>
    </source>
</evidence>
<organism evidence="9">
    <name type="scientific">Candidatus Kentrum sp. FM</name>
    <dbReference type="NCBI Taxonomy" id="2126340"/>
    <lineage>
        <taxon>Bacteria</taxon>
        <taxon>Pseudomonadati</taxon>
        <taxon>Pseudomonadota</taxon>
        <taxon>Gammaproteobacteria</taxon>
        <taxon>Candidatus Kentrum</taxon>
    </lineage>
</organism>
<sequence length="193" mass="21152">MMNQSLKDTLSPLLAPALFLALIALLWAGLGRDPRLVPSPLVGKPLPAFELTRLRDPASTLTTADFLGKTSLLNVWATWCVSCQREHGFLMALAKHEGIPIYGLTYKDDRAAAIAWLERLGDPYVANIYDPKGRLGIDLGVYGTPETFVIDAEGTIAYKHVGPLTGDVWRERIAPVIARHSGGATEETEHLHR</sequence>
<dbReference type="SUPFAM" id="SSF52833">
    <property type="entry name" value="Thioredoxin-like"/>
    <property type="match status" value="1"/>
</dbReference>
<dbReference type="GO" id="GO:0017004">
    <property type="term" value="P:cytochrome complex assembly"/>
    <property type="evidence" value="ECO:0007669"/>
    <property type="project" value="UniProtKB-KW"/>
</dbReference>
<evidence type="ECO:0000259" key="6">
    <source>
        <dbReference type="PROSITE" id="PS51352"/>
    </source>
</evidence>
<reference evidence="9" key="1">
    <citation type="submission" date="2019-02" db="EMBL/GenBank/DDBJ databases">
        <authorList>
            <person name="Gruber-Vodicka R. H."/>
            <person name="Seah K. B. B."/>
        </authorList>
    </citation>
    <scope>NUCLEOTIDE SEQUENCE</scope>
    <source>
        <strain evidence="7">BECK_BZ163</strain>
        <strain evidence="9">BECK_BZ164</strain>
        <strain evidence="8">BECK_BZ165</strain>
    </source>
</reference>
<dbReference type="GO" id="GO:0005886">
    <property type="term" value="C:plasma membrane"/>
    <property type="evidence" value="ECO:0007669"/>
    <property type="project" value="UniProtKB-SubCell"/>
</dbReference>
<dbReference type="InterPro" id="IPR017937">
    <property type="entry name" value="Thioredoxin_CS"/>
</dbReference>
<evidence type="ECO:0000256" key="4">
    <source>
        <dbReference type="ARBA" id="ARBA00023157"/>
    </source>
</evidence>
<dbReference type="Pfam" id="PF08534">
    <property type="entry name" value="Redoxin"/>
    <property type="match status" value="1"/>
</dbReference>
<evidence type="ECO:0000313" key="7">
    <source>
        <dbReference type="EMBL" id="VFJ54945.1"/>
    </source>
</evidence>
<dbReference type="InterPro" id="IPR050553">
    <property type="entry name" value="Thioredoxin_ResA/DsbE_sf"/>
</dbReference>
<keyword evidence="5" id="KW-0676">Redox-active center</keyword>
<dbReference type="EMBL" id="CAADFA010000283">
    <property type="protein sequence ID" value="VFJ60919.1"/>
    <property type="molecule type" value="Genomic_DNA"/>
</dbReference>
<evidence type="ECO:0000256" key="1">
    <source>
        <dbReference type="ARBA" id="ARBA00004383"/>
    </source>
</evidence>
<accession>A0A450W5H0</accession>
<dbReference type="EMBL" id="CAADFL010000227">
    <property type="protein sequence ID" value="VFK12181.1"/>
    <property type="molecule type" value="Genomic_DNA"/>
</dbReference>
<dbReference type="PROSITE" id="PS00194">
    <property type="entry name" value="THIOREDOXIN_1"/>
    <property type="match status" value="1"/>
</dbReference>
<dbReference type="EMBL" id="CAADEZ010000139">
    <property type="protein sequence ID" value="VFJ54945.1"/>
    <property type="molecule type" value="Genomic_DNA"/>
</dbReference>
<gene>
    <name evidence="7" type="ORF">BECKFM1743A_GA0114220_101395</name>
    <name evidence="9" type="ORF">BECKFM1743B_GA0114221_102272</name>
    <name evidence="8" type="ORF">BECKFM1743C_GA0114222_102833</name>
</gene>
<evidence type="ECO:0000313" key="9">
    <source>
        <dbReference type="EMBL" id="VFK12181.1"/>
    </source>
</evidence>
<dbReference type="Gene3D" id="3.40.30.10">
    <property type="entry name" value="Glutaredoxin"/>
    <property type="match status" value="1"/>
</dbReference>
<proteinExistence type="inferred from homology"/>
<dbReference type="InterPro" id="IPR013740">
    <property type="entry name" value="Redoxin"/>
</dbReference>
<dbReference type="CDD" id="cd03010">
    <property type="entry name" value="TlpA_like_DsbE"/>
    <property type="match status" value="1"/>
</dbReference>
<dbReference type="GO" id="GO:0015036">
    <property type="term" value="F:disulfide oxidoreductase activity"/>
    <property type="evidence" value="ECO:0007669"/>
    <property type="project" value="InterPro"/>
</dbReference>
<comment type="subcellular location">
    <subcellularLocation>
        <location evidence="1">Cell inner membrane</location>
        <topology evidence="1">Single-pass membrane protein</topology>
        <orientation evidence="1">Periplasmic side</orientation>
    </subcellularLocation>
</comment>